<comment type="subcellular location">
    <subcellularLocation>
        <location evidence="1">Cell membrane</location>
        <topology evidence="1">Multi-pass membrane protein</topology>
    </subcellularLocation>
</comment>
<dbReference type="GO" id="GO:0005886">
    <property type="term" value="C:plasma membrane"/>
    <property type="evidence" value="ECO:0007669"/>
    <property type="project" value="UniProtKB-SubCell"/>
</dbReference>
<dbReference type="InterPro" id="IPR023090">
    <property type="entry name" value="UPF0702_alpha/beta_dom_sf"/>
</dbReference>
<keyword evidence="6 8" id="KW-0472">Membrane</keyword>
<proteinExistence type="inferred from homology"/>
<keyword evidence="4 8" id="KW-0812">Transmembrane</keyword>
<evidence type="ECO:0000256" key="5">
    <source>
        <dbReference type="ARBA" id="ARBA00022989"/>
    </source>
</evidence>
<evidence type="ECO:0000256" key="8">
    <source>
        <dbReference type="SAM" id="Phobius"/>
    </source>
</evidence>
<evidence type="ECO:0000256" key="6">
    <source>
        <dbReference type="ARBA" id="ARBA00023136"/>
    </source>
</evidence>
<dbReference type="OrthoDB" id="9778331at2"/>
<dbReference type="PANTHER" id="PTHR34582:SF6">
    <property type="entry name" value="UPF0702 TRANSMEMBRANE PROTEIN YCAP"/>
    <property type="match status" value="1"/>
</dbReference>
<dbReference type="PANTHER" id="PTHR34582">
    <property type="entry name" value="UPF0702 TRANSMEMBRANE PROTEIN YCAP"/>
    <property type="match status" value="1"/>
</dbReference>
<keyword evidence="11" id="KW-1185">Reference proteome</keyword>
<keyword evidence="3" id="KW-1003">Cell membrane</keyword>
<dbReference type="Gene3D" id="3.30.240.20">
    <property type="entry name" value="bsu07140 like domains"/>
    <property type="match status" value="2"/>
</dbReference>
<gene>
    <name evidence="10" type="ORF">CBW65_15345</name>
</gene>
<feature type="domain" description="YetF C-terminal" evidence="9">
    <location>
        <begin position="80"/>
        <end position="202"/>
    </location>
</feature>
<feature type="region of interest" description="Disordered" evidence="7">
    <location>
        <begin position="223"/>
        <end position="259"/>
    </location>
</feature>
<feature type="transmembrane region" description="Helical" evidence="8">
    <location>
        <begin position="6"/>
        <end position="25"/>
    </location>
</feature>
<organism evidence="10 11">
    <name type="scientific">Tumebacillus avium</name>
    <dbReference type="NCBI Taxonomy" id="1903704"/>
    <lineage>
        <taxon>Bacteria</taxon>
        <taxon>Bacillati</taxon>
        <taxon>Bacillota</taxon>
        <taxon>Bacilli</taxon>
        <taxon>Bacillales</taxon>
        <taxon>Alicyclobacillaceae</taxon>
        <taxon>Tumebacillus</taxon>
    </lineage>
</organism>
<name>A0A1Y0IQW2_9BACL</name>
<evidence type="ECO:0000256" key="1">
    <source>
        <dbReference type="ARBA" id="ARBA00004651"/>
    </source>
</evidence>
<reference evidence="11" key="1">
    <citation type="submission" date="2017-05" db="EMBL/GenBank/DDBJ databases">
        <authorList>
            <person name="Sung H."/>
        </authorList>
    </citation>
    <scope>NUCLEOTIDE SEQUENCE [LARGE SCALE GENOMIC DNA]</scope>
    <source>
        <strain evidence="11">AR23208</strain>
    </source>
</reference>
<evidence type="ECO:0000256" key="2">
    <source>
        <dbReference type="ARBA" id="ARBA00006448"/>
    </source>
</evidence>
<evidence type="ECO:0000259" key="9">
    <source>
        <dbReference type="Pfam" id="PF04239"/>
    </source>
</evidence>
<feature type="compositionally biased region" description="Polar residues" evidence="7">
    <location>
        <begin position="239"/>
        <end position="259"/>
    </location>
</feature>
<dbReference type="AlphaFoldDB" id="A0A1Y0IQW2"/>
<evidence type="ECO:0000256" key="4">
    <source>
        <dbReference type="ARBA" id="ARBA00022692"/>
    </source>
</evidence>
<evidence type="ECO:0000256" key="7">
    <source>
        <dbReference type="SAM" id="MobiDB-lite"/>
    </source>
</evidence>
<evidence type="ECO:0000313" key="11">
    <source>
        <dbReference type="Proteomes" id="UP000195437"/>
    </source>
</evidence>
<evidence type="ECO:0000313" key="10">
    <source>
        <dbReference type="EMBL" id="ARU62226.1"/>
    </source>
</evidence>
<dbReference type="KEGG" id="tum:CBW65_15345"/>
<evidence type="ECO:0000256" key="3">
    <source>
        <dbReference type="ARBA" id="ARBA00022475"/>
    </source>
</evidence>
<feature type="transmembrane region" description="Helical" evidence="8">
    <location>
        <begin position="37"/>
        <end position="55"/>
    </location>
</feature>
<sequence>MEEYRYLWAPVVIFIAGFFLLRIAGKRAVANMSSFDLFVVAAMGASLGGFITVPGNLSKTLIGVLVLVLTYLGWSYLMLNNKMRVVLKNKPSILVHKGHISETGMREARITVTELLGHLRIKGYNSLADVEFAIMEEAGEISVIPKASVRPIQPGDLDLQVPPVLRQVPVFIDGEWIEDNLKVLGSSKNDVIMKLQAQGVLAAKIKELTLVTLDEQGTLWYDAADKKPNGQKPPKQYDSGEQATTGVPTEASKQATEKN</sequence>
<dbReference type="Proteomes" id="UP000195437">
    <property type="component" value="Chromosome"/>
</dbReference>
<dbReference type="Pfam" id="PF04239">
    <property type="entry name" value="DUF421"/>
    <property type="match status" value="1"/>
</dbReference>
<feature type="transmembrane region" description="Helical" evidence="8">
    <location>
        <begin position="61"/>
        <end position="79"/>
    </location>
</feature>
<comment type="similarity">
    <text evidence="2">Belongs to the UPF0702 family.</text>
</comment>
<dbReference type="RefSeq" id="WP_087457590.1">
    <property type="nucleotide sequence ID" value="NZ_CP021434.1"/>
</dbReference>
<dbReference type="EMBL" id="CP021434">
    <property type="protein sequence ID" value="ARU62226.1"/>
    <property type="molecule type" value="Genomic_DNA"/>
</dbReference>
<accession>A0A1Y0IQW2</accession>
<protein>
    <recommendedName>
        <fullName evidence="9">YetF C-terminal domain-containing protein</fullName>
    </recommendedName>
</protein>
<keyword evidence="5 8" id="KW-1133">Transmembrane helix</keyword>
<dbReference type="InterPro" id="IPR007353">
    <property type="entry name" value="DUF421"/>
</dbReference>